<comment type="caution">
    <text evidence="1">The sequence shown here is derived from an EMBL/GenBank/DDBJ whole genome shotgun (WGS) entry which is preliminary data.</text>
</comment>
<gene>
    <name evidence="1" type="ORF">N7458_008273</name>
</gene>
<organism evidence="1 2">
    <name type="scientific">Penicillium daleae</name>
    <dbReference type="NCBI Taxonomy" id="63821"/>
    <lineage>
        <taxon>Eukaryota</taxon>
        <taxon>Fungi</taxon>
        <taxon>Dikarya</taxon>
        <taxon>Ascomycota</taxon>
        <taxon>Pezizomycotina</taxon>
        <taxon>Eurotiomycetes</taxon>
        <taxon>Eurotiomycetidae</taxon>
        <taxon>Eurotiales</taxon>
        <taxon>Aspergillaceae</taxon>
        <taxon>Penicillium</taxon>
    </lineage>
</organism>
<sequence length="127" mass="13720">MAVPTELLQCGLIHAQETQYRTGQELTQTTLIDETTDDTGPIKLNNARDIFNLAKNADECHVPSMHISVLDANKASLPNTVRPSAIRIPREGLATTTAIVACQDLGIALTRLQNATGAMRTPIWTGP</sequence>
<evidence type="ECO:0000313" key="2">
    <source>
        <dbReference type="Proteomes" id="UP001213681"/>
    </source>
</evidence>
<dbReference type="EMBL" id="JAPVEA010000007">
    <property type="protein sequence ID" value="KAJ5444401.1"/>
    <property type="molecule type" value="Genomic_DNA"/>
</dbReference>
<dbReference type="GeneID" id="81601898"/>
<name>A0AAD6G1Z0_9EURO</name>
<accession>A0AAD6G1Z0</accession>
<dbReference type="RefSeq" id="XP_056764481.1">
    <property type="nucleotide sequence ID" value="XM_056911655.1"/>
</dbReference>
<dbReference type="AlphaFoldDB" id="A0AAD6G1Z0"/>
<protein>
    <submittedName>
        <fullName evidence="1">Uncharacterized protein</fullName>
    </submittedName>
</protein>
<reference evidence="1" key="1">
    <citation type="submission" date="2022-12" db="EMBL/GenBank/DDBJ databases">
        <authorList>
            <person name="Petersen C."/>
        </authorList>
    </citation>
    <scope>NUCLEOTIDE SEQUENCE</scope>
    <source>
        <strain evidence="1">IBT 16125</strain>
    </source>
</reference>
<proteinExistence type="predicted"/>
<evidence type="ECO:0000313" key="1">
    <source>
        <dbReference type="EMBL" id="KAJ5444401.1"/>
    </source>
</evidence>
<dbReference type="Proteomes" id="UP001213681">
    <property type="component" value="Unassembled WGS sequence"/>
</dbReference>
<keyword evidence="2" id="KW-1185">Reference proteome</keyword>
<reference evidence="1" key="2">
    <citation type="journal article" date="2023" name="IMA Fungus">
        <title>Comparative genomic study of the Penicillium genus elucidates a diverse pangenome and 15 lateral gene transfer events.</title>
        <authorList>
            <person name="Petersen C."/>
            <person name="Sorensen T."/>
            <person name="Nielsen M.R."/>
            <person name="Sondergaard T.E."/>
            <person name="Sorensen J.L."/>
            <person name="Fitzpatrick D.A."/>
            <person name="Frisvad J.C."/>
            <person name="Nielsen K.L."/>
        </authorList>
    </citation>
    <scope>NUCLEOTIDE SEQUENCE</scope>
    <source>
        <strain evidence="1">IBT 16125</strain>
    </source>
</reference>